<dbReference type="Gene3D" id="4.10.280.10">
    <property type="entry name" value="Helix-loop-helix DNA-binding domain"/>
    <property type="match status" value="1"/>
</dbReference>
<proteinExistence type="predicted"/>
<dbReference type="AlphaFoldDB" id="A0A369BAV8"/>
<evidence type="ECO:0000313" key="1">
    <source>
        <dbReference type="EMBL" id="RCX16814.1"/>
    </source>
</evidence>
<evidence type="ECO:0000313" key="2">
    <source>
        <dbReference type="Proteomes" id="UP000253034"/>
    </source>
</evidence>
<dbReference type="GO" id="GO:0043937">
    <property type="term" value="P:regulation of sporulation"/>
    <property type="evidence" value="ECO:0007669"/>
    <property type="project" value="InterPro"/>
</dbReference>
<dbReference type="InterPro" id="IPR036638">
    <property type="entry name" value="HLH_DNA-bd_sf"/>
</dbReference>
<protein>
    <submittedName>
        <fullName evidence="1">Spo0E like sporulation regulatory protein</fullName>
    </submittedName>
</protein>
<comment type="caution">
    <text evidence="1">The sequence shown here is derived from an EMBL/GenBank/DDBJ whole genome shotgun (WGS) entry which is preliminary data.</text>
</comment>
<reference evidence="1 2" key="1">
    <citation type="submission" date="2018-07" db="EMBL/GenBank/DDBJ databases">
        <title>Genomic Encyclopedia of Type Strains, Phase IV (KMG-IV): sequencing the most valuable type-strain genomes for metagenomic binning, comparative biology and taxonomic classification.</title>
        <authorList>
            <person name="Goeker M."/>
        </authorList>
    </citation>
    <scope>NUCLEOTIDE SEQUENCE [LARGE SCALE GENOMIC DNA]</scope>
    <source>
        <strain evidence="1 2">DSM 27016</strain>
    </source>
</reference>
<accession>A0A369BAV8</accession>
<dbReference type="RefSeq" id="WP_114297548.1">
    <property type="nucleotide sequence ID" value="NZ_QPJT01000009.1"/>
</dbReference>
<gene>
    <name evidence="1" type="ORF">DFR58_10940</name>
</gene>
<sequence length="60" mass="7107">MNLLKELEKAKKRLEKLISMDKPLDSKEVLAASKKLDKIILEYQKTIYDKHKSDKKKKSF</sequence>
<keyword evidence="2" id="KW-1185">Reference proteome</keyword>
<dbReference type="GO" id="GO:0046983">
    <property type="term" value="F:protein dimerization activity"/>
    <property type="evidence" value="ECO:0007669"/>
    <property type="project" value="InterPro"/>
</dbReference>
<organism evidence="1 2">
    <name type="scientific">Anaerobacterium chartisolvens</name>
    <dbReference type="NCBI Taxonomy" id="1297424"/>
    <lineage>
        <taxon>Bacteria</taxon>
        <taxon>Bacillati</taxon>
        <taxon>Bacillota</taxon>
        <taxon>Clostridia</taxon>
        <taxon>Eubacteriales</taxon>
        <taxon>Oscillospiraceae</taxon>
        <taxon>Anaerobacterium</taxon>
    </lineage>
</organism>
<dbReference type="Pfam" id="PF09388">
    <property type="entry name" value="SpoOE-like"/>
    <property type="match status" value="1"/>
</dbReference>
<dbReference type="InterPro" id="IPR018540">
    <property type="entry name" value="Spo0E-like"/>
</dbReference>
<dbReference type="SUPFAM" id="SSF140500">
    <property type="entry name" value="BAS1536-like"/>
    <property type="match status" value="1"/>
</dbReference>
<dbReference type="EMBL" id="QPJT01000009">
    <property type="protein sequence ID" value="RCX16814.1"/>
    <property type="molecule type" value="Genomic_DNA"/>
</dbReference>
<dbReference type="InterPro" id="IPR037208">
    <property type="entry name" value="Spo0E-like_sf"/>
</dbReference>
<dbReference type="Proteomes" id="UP000253034">
    <property type="component" value="Unassembled WGS sequence"/>
</dbReference>
<name>A0A369BAV8_9FIRM</name>